<sequence length="237" mass="26913">MFLENYCQITDDQISFTRQQASDFAKQIADDFNPLHNIDAKRFCVPGDLLFSLILERAGLHQEMSFKFSGMVTDSTKLNIPTEITTVASIVDDNQKEYLNMSVSGDYTKNSNSITALTRAYVEFSGHTFPHILVELMKECQVMINPTRPMIMYESMSIHLDNLDFEDITLRLSSTTLDIDGKRGNACLSFDLVSQDKVIGHGKKFMLLSGLREYCQDTIDNIVTQYNNTKALYIAQK</sequence>
<dbReference type="Pfam" id="PF12119">
    <property type="entry name" value="DUF3581"/>
    <property type="match status" value="1"/>
</dbReference>
<dbReference type="KEGG" id="cber:B5D82_00280"/>
<proteinExistence type="predicted"/>
<organism evidence="1 2">
    <name type="scientific">Cognaticolwellia beringensis</name>
    <dbReference type="NCBI Taxonomy" id="1967665"/>
    <lineage>
        <taxon>Bacteria</taxon>
        <taxon>Pseudomonadati</taxon>
        <taxon>Pseudomonadota</taxon>
        <taxon>Gammaproteobacteria</taxon>
        <taxon>Alteromonadales</taxon>
        <taxon>Colwelliaceae</taxon>
        <taxon>Cognaticolwellia</taxon>
    </lineage>
</organism>
<gene>
    <name evidence="1" type="ORF">B5D82_00280</name>
</gene>
<dbReference type="RefSeq" id="WP_081148259.1">
    <property type="nucleotide sequence ID" value="NZ_CP020465.1"/>
</dbReference>
<evidence type="ECO:0000313" key="1">
    <source>
        <dbReference type="EMBL" id="ASP46346.1"/>
    </source>
</evidence>
<dbReference type="AlphaFoldDB" id="A0A222G334"/>
<evidence type="ECO:0000313" key="2">
    <source>
        <dbReference type="Proteomes" id="UP000202259"/>
    </source>
</evidence>
<dbReference type="InterPro" id="IPR021974">
    <property type="entry name" value="DUF3581"/>
</dbReference>
<accession>A0A222G334</accession>
<name>A0A222G334_9GAMM</name>
<dbReference type="EMBL" id="CP020465">
    <property type="protein sequence ID" value="ASP46346.1"/>
    <property type="molecule type" value="Genomic_DNA"/>
</dbReference>
<protein>
    <submittedName>
        <fullName evidence="1">DUF3581 domain-containing protein</fullName>
    </submittedName>
</protein>
<keyword evidence="2" id="KW-1185">Reference proteome</keyword>
<reference evidence="1 2" key="1">
    <citation type="submission" date="2017-08" db="EMBL/GenBank/DDBJ databases">
        <title>Complete genome of Colwellia sp. NB097-1, a psychrophile bacterium ioslated from Bering Sea.</title>
        <authorList>
            <person name="Chen X."/>
        </authorList>
    </citation>
    <scope>NUCLEOTIDE SEQUENCE [LARGE SCALE GENOMIC DNA]</scope>
    <source>
        <strain evidence="1 2">NB097-1</strain>
    </source>
</reference>
<dbReference type="Proteomes" id="UP000202259">
    <property type="component" value="Chromosome"/>
</dbReference>
<dbReference type="OrthoDB" id="5892138at2"/>